<evidence type="ECO:0000256" key="5">
    <source>
        <dbReference type="ARBA" id="ARBA00022737"/>
    </source>
</evidence>
<dbReference type="Pfam" id="PF07714">
    <property type="entry name" value="PK_Tyr_Ser-Thr"/>
    <property type="match status" value="1"/>
</dbReference>
<dbReference type="SUPFAM" id="SSF56112">
    <property type="entry name" value="Protein kinase-like (PK-like)"/>
    <property type="match status" value="1"/>
</dbReference>
<evidence type="ECO:0000256" key="10">
    <source>
        <dbReference type="ARBA" id="ARBA00023180"/>
    </source>
</evidence>
<dbReference type="EC" id="2.7.10.1" evidence="2"/>
<dbReference type="SUPFAM" id="SSF49265">
    <property type="entry name" value="Fibronectin type III"/>
    <property type="match status" value="1"/>
</dbReference>
<dbReference type="CDD" id="cd00192">
    <property type="entry name" value="PTKc"/>
    <property type="match status" value="1"/>
</dbReference>
<feature type="domain" description="Fibronectin type-III" evidence="16">
    <location>
        <begin position="174"/>
        <end position="290"/>
    </location>
</feature>
<dbReference type="InterPro" id="IPR001245">
    <property type="entry name" value="Ser-Thr/Tyr_kinase_cat_dom"/>
</dbReference>
<dbReference type="KEGG" id="spu:577861"/>
<reference evidence="17" key="2">
    <citation type="submission" date="2021-01" db="UniProtKB">
        <authorList>
            <consortium name="EnsemblMetazoa"/>
        </authorList>
    </citation>
    <scope>IDENTIFICATION</scope>
</reference>
<evidence type="ECO:0000256" key="1">
    <source>
        <dbReference type="ARBA" id="ARBA00004167"/>
    </source>
</evidence>
<dbReference type="GeneID" id="577861"/>
<dbReference type="PANTHER" id="PTHR24416">
    <property type="entry name" value="TYROSINE-PROTEIN KINASE RECEPTOR"/>
    <property type="match status" value="1"/>
</dbReference>
<protein>
    <recommendedName>
        <fullName evidence="2">receptor protein-tyrosine kinase</fullName>
        <ecNumber evidence="2">2.7.10.1</ecNumber>
    </recommendedName>
</protein>
<dbReference type="Proteomes" id="UP000007110">
    <property type="component" value="Unassembled WGS sequence"/>
</dbReference>
<feature type="transmembrane region" description="Helical" evidence="13">
    <location>
        <begin position="320"/>
        <end position="342"/>
    </location>
</feature>
<sequence>MTSLHLPLLPPLVLLMATTVLMLDLCDLPRVPSDVTFNITYRTRNITSGQPGDREGTYQLEALVDWTNFNSSRLADFDRVSGYAVRLVKNGVRDKLEFKCVKHFADYQYTSTQSFRFQNLSYGFNHQFRIRTANITTYNTGVKIRREDILTPDCFEETGDEEFCIDQPVEFTSKPRDLAIDCSEVDHDNNVSVVSLSWLPPLQINGNLSCFRVTYEPVNETSIVRSVQSIRKVDIDHNEWNESLSFRFNYTITDLVYGVIYDISVVPWLDGRISRSSPYVAEIIFDTASQERPCSVSSSLVPSLTGAPSIKPNRIRVEPALLAGVLGATLVLIVVVGSFTYLNRRRLSSNEKAVFVRYPDEISTTYSCSIKKDTYNVSQGLDPEVEPVFEKMEFDRSLLKIEEILGSGQFGTVYKGFAYGIDGKEKYVPVAVKSLRENATRSMKEDFLEEIKLIVEIGNHPNILPILGCCTADEPHYLITELMDYGDLLHFLWKCREEKNAVNDPIYKLTPTGQLQIAIQIARGMEYLSTTLYYHGDLAARNVLVGKGLICKISDFGLADDIYQRGYKRLAPERKRPVKWVSLETNTQGKCSIQSDVWSFGIVLYEIYTLGGVPYPGMDGRYVISKLQQGYRMERTSTCPEEIYEIMRSCWHEHSHHRPTFTVMYNTLDAMLTQNVDYLTELETDFTHYEFVPCQEVDTCSTTWEENETTGKGDHGLLSPPHLGKDCKFENAAFSSSY</sequence>
<keyword evidence="5" id="KW-0677">Repeat</keyword>
<dbReference type="GO" id="GO:0005886">
    <property type="term" value="C:plasma membrane"/>
    <property type="evidence" value="ECO:0000318"/>
    <property type="project" value="GO_Central"/>
</dbReference>
<evidence type="ECO:0000313" key="18">
    <source>
        <dbReference type="Proteomes" id="UP000007110"/>
    </source>
</evidence>
<dbReference type="Pfam" id="PF00041">
    <property type="entry name" value="fn3"/>
    <property type="match status" value="1"/>
</dbReference>
<evidence type="ECO:0000313" key="17">
    <source>
        <dbReference type="EnsemblMetazoa" id="XP_030832749"/>
    </source>
</evidence>
<dbReference type="OrthoDB" id="535945at2759"/>
<dbReference type="Gene3D" id="2.60.40.10">
    <property type="entry name" value="Immunoglobulins"/>
    <property type="match status" value="1"/>
</dbReference>
<dbReference type="OMA" id="GRCTIKS"/>
<dbReference type="GO" id="GO:0004714">
    <property type="term" value="F:transmembrane receptor protein tyrosine kinase activity"/>
    <property type="evidence" value="ECO:0000318"/>
    <property type="project" value="GO_Central"/>
</dbReference>
<evidence type="ECO:0000256" key="7">
    <source>
        <dbReference type="ARBA" id="ARBA00022989"/>
    </source>
</evidence>
<comment type="catalytic activity">
    <reaction evidence="11">
        <text>L-tyrosyl-[protein] + ATP = O-phospho-L-tyrosyl-[protein] + ADP + H(+)</text>
        <dbReference type="Rhea" id="RHEA:10596"/>
        <dbReference type="Rhea" id="RHEA-COMP:10136"/>
        <dbReference type="Rhea" id="RHEA-COMP:20101"/>
        <dbReference type="ChEBI" id="CHEBI:15378"/>
        <dbReference type="ChEBI" id="CHEBI:30616"/>
        <dbReference type="ChEBI" id="CHEBI:46858"/>
        <dbReference type="ChEBI" id="CHEBI:61978"/>
        <dbReference type="ChEBI" id="CHEBI:456216"/>
        <dbReference type="EC" id="2.7.10.1"/>
    </reaction>
</comment>
<keyword evidence="12" id="KW-0547">Nucleotide-binding</keyword>
<organism evidence="17 18">
    <name type="scientific">Strongylocentrotus purpuratus</name>
    <name type="common">Purple sea urchin</name>
    <dbReference type="NCBI Taxonomy" id="7668"/>
    <lineage>
        <taxon>Eukaryota</taxon>
        <taxon>Metazoa</taxon>
        <taxon>Echinodermata</taxon>
        <taxon>Eleutherozoa</taxon>
        <taxon>Echinozoa</taxon>
        <taxon>Echinoidea</taxon>
        <taxon>Euechinoidea</taxon>
        <taxon>Echinacea</taxon>
        <taxon>Camarodonta</taxon>
        <taxon>Echinidea</taxon>
        <taxon>Strongylocentrotidae</taxon>
        <taxon>Strongylocentrotus</taxon>
    </lineage>
</organism>
<dbReference type="GO" id="GO:0043235">
    <property type="term" value="C:receptor complex"/>
    <property type="evidence" value="ECO:0000318"/>
    <property type="project" value="GO_Central"/>
</dbReference>
<dbReference type="GO" id="GO:0005524">
    <property type="term" value="F:ATP binding"/>
    <property type="evidence" value="ECO:0007669"/>
    <property type="project" value="UniProtKB-UniRule"/>
</dbReference>
<keyword evidence="14" id="KW-0732">Signal</keyword>
<name>A0A7M7SUP2_STRPU</name>
<evidence type="ECO:0000256" key="9">
    <source>
        <dbReference type="ARBA" id="ARBA00023170"/>
    </source>
</evidence>
<keyword evidence="4 13" id="KW-0812">Transmembrane</keyword>
<evidence type="ECO:0000256" key="4">
    <source>
        <dbReference type="ARBA" id="ARBA00022692"/>
    </source>
</evidence>
<feature type="signal peptide" evidence="14">
    <location>
        <begin position="1"/>
        <end position="22"/>
    </location>
</feature>
<dbReference type="InterPro" id="IPR036116">
    <property type="entry name" value="FN3_sf"/>
</dbReference>
<dbReference type="InParanoid" id="A0A7M7SUP2"/>
<evidence type="ECO:0000256" key="13">
    <source>
        <dbReference type="SAM" id="Phobius"/>
    </source>
</evidence>
<dbReference type="Gene3D" id="1.10.510.10">
    <property type="entry name" value="Transferase(Phosphotransferase) domain 1"/>
    <property type="match status" value="1"/>
</dbReference>
<feature type="binding site" evidence="12">
    <location>
        <position position="433"/>
    </location>
    <ligand>
        <name>ATP</name>
        <dbReference type="ChEBI" id="CHEBI:30616"/>
    </ligand>
</feature>
<feature type="domain" description="Protein kinase" evidence="15">
    <location>
        <begin position="399"/>
        <end position="672"/>
    </location>
</feature>
<dbReference type="InterPro" id="IPR003961">
    <property type="entry name" value="FN3_dom"/>
</dbReference>
<evidence type="ECO:0000256" key="2">
    <source>
        <dbReference type="ARBA" id="ARBA00011902"/>
    </source>
</evidence>
<keyword evidence="12" id="KW-0067">ATP-binding</keyword>
<evidence type="ECO:0000256" key="12">
    <source>
        <dbReference type="PROSITE-ProRule" id="PRU10141"/>
    </source>
</evidence>
<evidence type="ECO:0000256" key="11">
    <source>
        <dbReference type="ARBA" id="ARBA00051243"/>
    </source>
</evidence>
<dbReference type="InterPro" id="IPR000719">
    <property type="entry name" value="Prot_kinase_dom"/>
</dbReference>
<dbReference type="InterPro" id="IPR017441">
    <property type="entry name" value="Protein_kinase_ATP_BS"/>
</dbReference>
<dbReference type="PRINTS" id="PR00109">
    <property type="entry name" value="TYRKINASE"/>
</dbReference>
<dbReference type="PROSITE" id="PS50853">
    <property type="entry name" value="FN3"/>
    <property type="match status" value="1"/>
</dbReference>
<evidence type="ECO:0000256" key="6">
    <source>
        <dbReference type="ARBA" id="ARBA00022777"/>
    </source>
</evidence>
<dbReference type="PROSITE" id="PS00107">
    <property type="entry name" value="PROTEIN_KINASE_ATP"/>
    <property type="match status" value="1"/>
</dbReference>
<feature type="chain" id="PRO_5029639542" description="receptor protein-tyrosine kinase" evidence="14">
    <location>
        <begin position="23"/>
        <end position="738"/>
    </location>
</feature>
<dbReference type="InterPro" id="IPR050122">
    <property type="entry name" value="RTK"/>
</dbReference>
<dbReference type="InterPro" id="IPR008266">
    <property type="entry name" value="Tyr_kinase_AS"/>
</dbReference>
<reference evidence="18" key="1">
    <citation type="submission" date="2015-02" db="EMBL/GenBank/DDBJ databases">
        <title>Genome sequencing for Strongylocentrotus purpuratus.</title>
        <authorList>
            <person name="Murali S."/>
            <person name="Liu Y."/>
            <person name="Vee V."/>
            <person name="English A."/>
            <person name="Wang M."/>
            <person name="Skinner E."/>
            <person name="Han Y."/>
            <person name="Muzny D.M."/>
            <person name="Worley K.C."/>
            <person name="Gibbs R.A."/>
        </authorList>
    </citation>
    <scope>NUCLEOTIDE SEQUENCE</scope>
</reference>
<dbReference type="InterPro" id="IPR011009">
    <property type="entry name" value="Kinase-like_dom_sf"/>
</dbReference>
<keyword evidence="18" id="KW-1185">Reference proteome</keyword>
<evidence type="ECO:0000256" key="3">
    <source>
        <dbReference type="ARBA" id="ARBA00022679"/>
    </source>
</evidence>
<dbReference type="AlphaFoldDB" id="A0A7M7SUP2"/>
<dbReference type="EnsemblMetazoa" id="XM_030976889">
    <property type="protein sequence ID" value="XP_030832749"/>
    <property type="gene ID" value="LOC577861"/>
</dbReference>
<evidence type="ECO:0000256" key="8">
    <source>
        <dbReference type="ARBA" id="ARBA00023136"/>
    </source>
</evidence>
<keyword evidence="8 13" id="KW-0472">Membrane</keyword>
<keyword evidence="6" id="KW-0418">Kinase</keyword>
<accession>A0A7M7SUP2</accession>
<keyword evidence="9" id="KW-0675">Receptor</keyword>
<proteinExistence type="predicted"/>
<dbReference type="InterPro" id="IPR013783">
    <property type="entry name" value="Ig-like_fold"/>
</dbReference>
<comment type="subcellular location">
    <subcellularLocation>
        <location evidence="1">Membrane</location>
        <topology evidence="1">Single-pass membrane protein</topology>
    </subcellularLocation>
</comment>
<dbReference type="PANTHER" id="PTHR24416:SF620">
    <property type="entry name" value="TYROSINE-PROTEIN KINASE RECEPTOR TORSO"/>
    <property type="match status" value="1"/>
</dbReference>
<dbReference type="GO" id="GO:0007169">
    <property type="term" value="P:cell surface receptor protein tyrosine kinase signaling pathway"/>
    <property type="evidence" value="ECO:0000318"/>
    <property type="project" value="GO_Central"/>
</dbReference>
<dbReference type="FunFam" id="1.10.510.10:FF:002448">
    <property type="match status" value="1"/>
</dbReference>
<dbReference type="PROSITE" id="PS00109">
    <property type="entry name" value="PROTEIN_KINASE_TYR"/>
    <property type="match status" value="1"/>
</dbReference>
<keyword evidence="10" id="KW-0325">Glycoprotein</keyword>
<dbReference type="RefSeq" id="XP_030832749.1">
    <property type="nucleotide sequence ID" value="XM_030976889.1"/>
</dbReference>
<evidence type="ECO:0000259" key="15">
    <source>
        <dbReference type="PROSITE" id="PS50011"/>
    </source>
</evidence>
<dbReference type="PROSITE" id="PS50011">
    <property type="entry name" value="PROTEIN_KINASE_DOM"/>
    <property type="match status" value="1"/>
</dbReference>
<evidence type="ECO:0000259" key="16">
    <source>
        <dbReference type="PROSITE" id="PS50853"/>
    </source>
</evidence>
<dbReference type="CDD" id="cd00063">
    <property type="entry name" value="FN3"/>
    <property type="match status" value="1"/>
</dbReference>
<evidence type="ECO:0000256" key="14">
    <source>
        <dbReference type="SAM" id="SignalP"/>
    </source>
</evidence>
<dbReference type="Gene3D" id="3.30.200.20">
    <property type="entry name" value="Phosphorylase Kinase, domain 1"/>
    <property type="match status" value="1"/>
</dbReference>
<keyword evidence="7 13" id="KW-1133">Transmembrane helix</keyword>
<keyword evidence="3" id="KW-0808">Transferase</keyword>